<feature type="coiled-coil region" evidence="1">
    <location>
        <begin position="79"/>
        <end position="113"/>
    </location>
</feature>
<name>A0A9Q0F110_9ROSI</name>
<evidence type="ECO:0000256" key="2">
    <source>
        <dbReference type="SAM" id="MobiDB-lite"/>
    </source>
</evidence>
<organism evidence="4 5">
    <name type="scientific">Turnera subulata</name>
    <dbReference type="NCBI Taxonomy" id="218843"/>
    <lineage>
        <taxon>Eukaryota</taxon>
        <taxon>Viridiplantae</taxon>
        <taxon>Streptophyta</taxon>
        <taxon>Embryophyta</taxon>
        <taxon>Tracheophyta</taxon>
        <taxon>Spermatophyta</taxon>
        <taxon>Magnoliopsida</taxon>
        <taxon>eudicotyledons</taxon>
        <taxon>Gunneridae</taxon>
        <taxon>Pentapetalae</taxon>
        <taxon>rosids</taxon>
        <taxon>fabids</taxon>
        <taxon>Malpighiales</taxon>
        <taxon>Passifloraceae</taxon>
        <taxon>Turnera</taxon>
    </lineage>
</organism>
<dbReference type="Proteomes" id="UP001141552">
    <property type="component" value="Unassembled WGS sequence"/>
</dbReference>
<evidence type="ECO:0000313" key="4">
    <source>
        <dbReference type="EMBL" id="KAJ4821962.1"/>
    </source>
</evidence>
<evidence type="ECO:0000256" key="1">
    <source>
        <dbReference type="SAM" id="Coils"/>
    </source>
</evidence>
<proteinExistence type="predicted"/>
<keyword evidence="3" id="KW-0812">Transmembrane</keyword>
<reference evidence="4" key="1">
    <citation type="submission" date="2022-02" db="EMBL/GenBank/DDBJ databases">
        <authorList>
            <person name="Henning P.M."/>
            <person name="McCubbin A.G."/>
            <person name="Shore J.S."/>
        </authorList>
    </citation>
    <scope>NUCLEOTIDE SEQUENCE</scope>
    <source>
        <strain evidence="4">F60SS</strain>
        <tissue evidence="4">Leaves</tissue>
    </source>
</reference>
<dbReference type="PANTHER" id="PTHR31286">
    <property type="entry name" value="GLYCINE-RICH CELL WALL STRUCTURAL PROTEIN 1.8-LIKE"/>
    <property type="match status" value="1"/>
</dbReference>
<dbReference type="PANTHER" id="PTHR31286:SF165">
    <property type="entry name" value="DUF4283 DOMAIN-CONTAINING PROTEIN"/>
    <property type="match status" value="1"/>
</dbReference>
<dbReference type="InterPro" id="IPR040256">
    <property type="entry name" value="At4g02000-like"/>
</dbReference>
<feature type="compositionally biased region" description="Polar residues" evidence="2">
    <location>
        <begin position="55"/>
        <end position="67"/>
    </location>
</feature>
<accession>A0A9Q0F110</accession>
<evidence type="ECO:0000256" key="3">
    <source>
        <dbReference type="SAM" id="Phobius"/>
    </source>
</evidence>
<dbReference type="OrthoDB" id="1751344at2759"/>
<keyword evidence="3" id="KW-1133">Transmembrane helix</keyword>
<feature type="region of interest" description="Disordered" evidence="2">
    <location>
        <begin position="29"/>
        <end position="67"/>
    </location>
</feature>
<evidence type="ECO:0008006" key="6">
    <source>
        <dbReference type="Google" id="ProtNLM"/>
    </source>
</evidence>
<feature type="transmembrane region" description="Helical" evidence="3">
    <location>
        <begin position="144"/>
        <end position="164"/>
    </location>
</feature>
<dbReference type="EMBL" id="JAKUCV010007791">
    <property type="protein sequence ID" value="KAJ4821962.1"/>
    <property type="molecule type" value="Genomic_DNA"/>
</dbReference>
<dbReference type="AlphaFoldDB" id="A0A9Q0F110"/>
<keyword evidence="3" id="KW-0472">Membrane</keyword>
<evidence type="ECO:0000313" key="5">
    <source>
        <dbReference type="Proteomes" id="UP001141552"/>
    </source>
</evidence>
<protein>
    <recommendedName>
        <fullName evidence="6">DUF4283 domain-containing protein</fullName>
    </recommendedName>
</protein>
<feature type="compositionally biased region" description="Basic and acidic residues" evidence="2">
    <location>
        <begin position="38"/>
        <end position="54"/>
    </location>
</feature>
<keyword evidence="5" id="KW-1185">Reference proteome</keyword>
<keyword evidence="1" id="KW-0175">Coiled coil</keyword>
<gene>
    <name evidence="4" type="ORF">Tsubulata_034557</name>
</gene>
<comment type="caution">
    <text evidence="4">The sequence shown here is derived from an EMBL/GenBank/DDBJ whole genome shotgun (WGS) entry which is preliminary data.</text>
</comment>
<sequence length="300" mass="33585">MIDGKASSSSKSFTYGVFLSLIRGPISAKGKGLTEPMGKGEKENAKVKEADKKASSSSILANSTTTKSANLEEASHVEILEREEKLAGMRRRVEEARRVMGRLESEIHKVEEILSYGEARRGRGGGRSCCCSWWSSRPLSTQSIILGVIVLLLLVIHFALFFVFCSPKYENNRSASLQKLDIFAAKIPVWTKLKHVPLELLTREGLSYLANAIGKPLHVDQDCSRLFKGNCANICIEVNFSQPLKHELVVDFNGETVRIEVSYSWKPQRCDFCKDWGHHELACAKKKPITKWIQKVPYAV</sequence>
<reference evidence="4" key="2">
    <citation type="journal article" date="2023" name="Plants (Basel)">
        <title>Annotation of the Turnera subulata (Passifloraceae) Draft Genome Reveals the S-Locus Evolved after the Divergence of Turneroideae from Passifloroideae in a Stepwise Manner.</title>
        <authorList>
            <person name="Henning P.M."/>
            <person name="Roalson E.H."/>
            <person name="Mir W."/>
            <person name="McCubbin A.G."/>
            <person name="Shore J.S."/>
        </authorList>
    </citation>
    <scope>NUCLEOTIDE SEQUENCE</scope>
    <source>
        <strain evidence="4">F60SS</strain>
    </source>
</reference>